<evidence type="ECO:0000313" key="3">
    <source>
        <dbReference type="Proteomes" id="UP001623290"/>
    </source>
</evidence>
<gene>
    <name evidence="2" type="ORF">RPE78_18680</name>
</gene>
<organism evidence="2 3">
    <name type="scientific">Thioclava litoralis</name>
    <dbReference type="NCBI Taxonomy" id="3076557"/>
    <lineage>
        <taxon>Bacteria</taxon>
        <taxon>Pseudomonadati</taxon>
        <taxon>Pseudomonadota</taxon>
        <taxon>Alphaproteobacteria</taxon>
        <taxon>Rhodobacterales</taxon>
        <taxon>Paracoccaceae</taxon>
        <taxon>Thioclava</taxon>
    </lineage>
</organism>
<sequence length="167" mass="18517">MALRHATRYLDAQHHNTTARNTMKYSLSEAAIATGKNKTTIQRAIKNGKISAYKGDSGSYEIDPSELHRVFPAVAAASVAKSTQSNYAQHAKSTSTNSDLARILELEKELAVAQERANGLEAQKDQMADTISDLRKRLDSSEGRITALLADSRPKRSSWWPWKRSET</sequence>
<evidence type="ECO:0000313" key="2">
    <source>
        <dbReference type="EMBL" id="WRY36059.1"/>
    </source>
</evidence>
<keyword evidence="1" id="KW-0175">Coiled coil</keyword>
<evidence type="ECO:0008006" key="4">
    <source>
        <dbReference type="Google" id="ProtNLM"/>
    </source>
</evidence>
<dbReference type="Proteomes" id="UP001623290">
    <property type="component" value="Plasmid unnamed5"/>
</dbReference>
<protein>
    <recommendedName>
        <fullName evidence="4">DNA binding domain-containing protein, excisionase family</fullName>
    </recommendedName>
</protein>
<proteinExistence type="predicted"/>
<name>A0ABZ1E7Y0_9RHOB</name>
<geneLocation type="plasmid" evidence="2 3">
    <name>unnamed5</name>
</geneLocation>
<dbReference type="EMBL" id="CP135448">
    <property type="protein sequence ID" value="WRY36059.1"/>
    <property type="molecule type" value="Genomic_DNA"/>
</dbReference>
<dbReference type="RefSeq" id="WP_330628033.1">
    <property type="nucleotide sequence ID" value="NZ_CP135448.1"/>
</dbReference>
<keyword evidence="3" id="KW-1185">Reference proteome</keyword>
<keyword evidence="2" id="KW-0614">Plasmid</keyword>
<feature type="coiled-coil region" evidence="1">
    <location>
        <begin position="103"/>
        <end position="137"/>
    </location>
</feature>
<dbReference type="Gene3D" id="1.20.5.340">
    <property type="match status" value="1"/>
</dbReference>
<accession>A0ABZ1E7Y0</accession>
<reference evidence="2 3" key="1">
    <citation type="submission" date="2023-09" db="EMBL/GenBank/DDBJ databases">
        <title>Thioclava shenzhenensis sp. nov., a multidrug resistant bacteria-antagonizing species isolated from coastal seawater.</title>
        <authorList>
            <person name="Long M."/>
        </authorList>
    </citation>
    <scope>NUCLEOTIDE SEQUENCE [LARGE SCALE GENOMIC DNA]</scope>
    <source>
        <strain evidence="2 3">FTW29</strain>
        <plasmid evidence="2 3">unnamed5</plasmid>
    </source>
</reference>
<evidence type="ECO:0000256" key="1">
    <source>
        <dbReference type="SAM" id="Coils"/>
    </source>
</evidence>